<evidence type="ECO:0000313" key="3">
    <source>
        <dbReference type="Proteomes" id="UP001149954"/>
    </source>
</evidence>
<proteinExistence type="predicted"/>
<protein>
    <submittedName>
        <fullName evidence="2">ATPase AAA-type core</fullName>
    </submittedName>
</protein>
<reference evidence="2" key="1">
    <citation type="submission" date="2022-12" db="EMBL/GenBank/DDBJ databases">
        <authorList>
            <person name="Petersen C."/>
        </authorList>
    </citation>
    <scope>NUCLEOTIDE SEQUENCE</scope>
    <source>
        <strain evidence="2">IBT 29495</strain>
    </source>
</reference>
<evidence type="ECO:0000313" key="2">
    <source>
        <dbReference type="EMBL" id="KAJ5503108.1"/>
    </source>
</evidence>
<dbReference type="AlphaFoldDB" id="A0A9W9XTI2"/>
<feature type="region of interest" description="Disordered" evidence="1">
    <location>
        <begin position="1"/>
        <end position="21"/>
    </location>
</feature>
<keyword evidence="3" id="KW-1185">Reference proteome</keyword>
<dbReference type="Proteomes" id="UP001149954">
    <property type="component" value="Unassembled WGS sequence"/>
</dbReference>
<gene>
    <name evidence="2" type="ORF">N7463_005982</name>
</gene>
<comment type="caution">
    <text evidence="2">The sequence shown here is derived from an EMBL/GenBank/DDBJ whole genome shotgun (WGS) entry which is preliminary data.</text>
</comment>
<reference evidence="2" key="2">
    <citation type="journal article" date="2023" name="IMA Fungus">
        <title>Comparative genomic study of the Penicillium genus elucidates a diverse pangenome and 15 lateral gene transfer events.</title>
        <authorList>
            <person name="Petersen C."/>
            <person name="Sorensen T."/>
            <person name="Nielsen M.R."/>
            <person name="Sondergaard T.E."/>
            <person name="Sorensen J.L."/>
            <person name="Fitzpatrick D.A."/>
            <person name="Frisvad J.C."/>
            <person name="Nielsen K.L."/>
        </authorList>
    </citation>
    <scope>NUCLEOTIDE SEQUENCE</scope>
    <source>
        <strain evidence="2">IBT 29495</strain>
    </source>
</reference>
<accession>A0A9W9XTI2</accession>
<dbReference type="OrthoDB" id="4350012at2759"/>
<organism evidence="2 3">
    <name type="scientific">Penicillium fimorum</name>
    <dbReference type="NCBI Taxonomy" id="1882269"/>
    <lineage>
        <taxon>Eukaryota</taxon>
        <taxon>Fungi</taxon>
        <taxon>Dikarya</taxon>
        <taxon>Ascomycota</taxon>
        <taxon>Pezizomycotina</taxon>
        <taxon>Eurotiomycetes</taxon>
        <taxon>Eurotiomycetidae</taxon>
        <taxon>Eurotiales</taxon>
        <taxon>Aspergillaceae</taxon>
        <taxon>Penicillium</taxon>
    </lineage>
</organism>
<name>A0A9W9XTI2_9EURO</name>
<dbReference type="EMBL" id="JAPWDS010000003">
    <property type="protein sequence ID" value="KAJ5503108.1"/>
    <property type="molecule type" value="Genomic_DNA"/>
</dbReference>
<sequence>MSQSSSLAANSHARHPLRQFEGMAVAQDTAEDHMQARHLRPDGMEAVDPQSATIYIGPRLHQDHDLLFVLGHTPLDPGHHRHAEVALAQTRGIADAGVQATAATVTAVEVAVQTGTEATTEIKH</sequence>
<evidence type="ECO:0000256" key="1">
    <source>
        <dbReference type="SAM" id="MobiDB-lite"/>
    </source>
</evidence>